<keyword evidence="3" id="KW-1185">Reference proteome</keyword>
<dbReference type="RefSeq" id="WP_067978943.1">
    <property type="nucleotide sequence ID" value="NZ_CP014163.1"/>
</dbReference>
<proteinExistence type="inferred from homology"/>
<organism evidence="2 3">
    <name type="scientific">Aerococcus urinaehominis</name>
    <dbReference type="NCBI Taxonomy" id="128944"/>
    <lineage>
        <taxon>Bacteria</taxon>
        <taxon>Bacillati</taxon>
        <taxon>Bacillota</taxon>
        <taxon>Bacilli</taxon>
        <taxon>Lactobacillales</taxon>
        <taxon>Aerococcaceae</taxon>
        <taxon>Aerococcus</taxon>
    </lineage>
</organism>
<dbReference type="EMBL" id="CP014163">
    <property type="protein sequence ID" value="AMB99362.1"/>
    <property type="molecule type" value="Genomic_DNA"/>
</dbReference>
<dbReference type="AlphaFoldDB" id="A0A0X8FL76"/>
<dbReference type="Pfam" id="PF03780">
    <property type="entry name" value="Asp23"/>
    <property type="match status" value="1"/>
</dbReference>
<dbReference type="OrthoDB" id="2136608at2"/>
<gene>
    <name evidence="2" type="ORF">AWM75_04855</name>
</gene>
<accession>A0A0X8FL76</accession>
<evidence type="ECO:0000256" key="1">
    <source>
        <dbReference type="ARBA" id="ARBA00005721"/>
    </source>
</evidence>
<protein>
    <submittedName>
        <fullName evidence="2">Uncharacterized protein</fullName>
    </submittedName>
</protein>
<reference evidence="2 3" key="1">
    <citation type="journal article" date="2016" name="Genome Announc.">
        <title>Complete Genome Sequences of Aerococcus christensenii CCUG 28831T, Aerococcus sanguinicola CCUG 43001T, Aerococcus urinae CCUG 36881T, Aerococcus urinaeequi CCUG 28094T, Aerococcus urinaehominis CCUG 42038 BT, and Aerococcus viridans CCUG 4311T.</title>
        <authorList>
            <person name="Carkaci D."/>
            <person name="Dargis R."/>
            <person name="Nielsen X.C."/>
            <person name="Skovgaard O."/>
            <person name="Fuursted K."/>
            <person name="Christensen J.J."/>
        </authorList>
    </citation>
    <scope>NUCLEOTIDE SEQUENCE [LARGE SCALE GENOMIC DNA]</scope>
    <source>
        <strain evidence="2 3">CCUG42038B</strain>
    </source>
</reference>
<dbReference type="STRING" id="128944.AWM75_04855"/>
<dbReference type="NCBIfam" id="NF033218">
    <property type="entry name" value="anchor_AmaP"/>
    <property type="match status" value="1"/>
</dbReference>
<dbReference type="InterPro" id="IPR005531">
    <property type="entry name" value="Asp23"/>
</dbReference>
<dbReference type="Proteomes" id="UP000062260">
    <property type="component" value="Chromosome"/>
</dbReference>
<evidence type="ECO:0000313" key="3">
    <source>
        <dbReference type="Proteomes" id="UP000062260"/>
    </source>
</evidence>
<sequence>MGGFRRFLQIVLSLLALVAVVLSVATFYPIPYISGFVSYLVVQQSYLNLVVAGILALLAILALVLFFQAIFAPSKHDELVIETDRGEMILQKQAVESTAIRAMRSMPQVKFPQAKAIFIKDPHHTKLNLEYSVEEGRDIVNLSQRIQERVADEVSNFLGVPIAKVNVSVKQVNRDDMRRVRQELTPTQPRVR</sequence>
<name>A0A0X8FL76_9LACT</name>
<evidence type="ECO:0000313" key="2">
    <source>
        <dbReference type="EMBL" id="AMB99362.1"/>
    </source>
</evidence>
<comment type="similarity">
    <text evidence="1">Belongs to the asp23 family.</text>
</comment>
<dbReference type="KEGG" id="auh:AWM75_04855"/>
<reference evidence="3" key="2">
    <citation type="submission" date="2016-01" db="EMBL/GenBank/DDBJ databases">
        <title>Six Aerococcus type strain genome sequencing and assembly using PacBio and Illumina Hiseq.</title>
        <authorList>
            <person name="Carkaci D."/>
            <person name="Dargis R."/>
            <person name="Nielsen X.C."/>
            <person name="Skovgaard O."/>
            <person name="Fuursted K."/>
            <person name="Christensen J.J."/>
        </authorList>
    </citation>
    <scope>NUCLEOTIDE SEQUENCE [LARGE SCALE GENOMIC DNA]</scope>
    <source>
        <strain evidence="3">CCUG42038B</strain>
    </source>
</reference>